<dbReference type="Proteomes" id="UP001250698">
    <property type="component" value="Unassembled WGS sequence"/>
</dbReference>
<proteinExistence type="predicted"/>
<name>A0ABU3TCM2_9BACT</name>
<dbReference type="Pfam" id="PF08448">
    <property type="entry name" value="PAS_4"/>
    <property type="match status" value="2"/>
</dbReference>
<dbReference type="Pfam" id="PF13188">
    <property type="entry name" value="PAS_8"/>
    <property type="match status" value="1"/>
</dbReference>
<keyword evidence="3" id="KW-0597">Phosphoprotein</keyword>
<dbReference type="Gene3D" id="2.10.70.100">
    <property type="match status" value="1"/>
</dbReference>
<dbReference type="EMBL" id="JAWDJT010000001">
    <property type="protein sequence ID" value="MDU0369115.1"/>
    <property type="molecule type" value="Genomic_DNA"/>
</dbReference>
<sequence length="1997" mass="222675">MPSDCAALLDALPWGVLVLDEHNVIRRINQQAAKWCGAAPEALLGNLLTQVGLPSALTATLHQLLKSAAAAPHDSWLPHVQQWVSLRLGPAPAGQQWVFWEDATLRHQAETDRQRNVELLLDMEAVAHTGSYEADLTTGSLYFSDGMYRLFGELPRTFVPTPEVIEARSHPDDAAAIQQILAEAIRTRQPYTYRRRICRPDGQWRTLEAHGAVRTNAAGTAGQLRGLVQDVTERVQAEQALHQSHQLLQRTIDSSLDLVQVFQAVRDEQGTVVDFVWVLNNVAAEQVYGSVLGQRLCERNPGVMAEGIFNTFCHVLKTGVPNQTERHYVHEQFDGWFYQSTVKQDDGVTTTTHDISARKRLEQELRESKTLLQDIIDAPHIGLAVYRAVRNEAGDVVDFVHEYINRASRDMLGEDFTGRRFTDHGENGRLQLQQLCHVLDTGQRNSYLREADFRGRPVWFAITNTPLDGERLVHTWEDVTERQQAQQQILQLQQKLAQHVTDKYHALFQSMDQGFAVLEVLFDEAGNQAVDFRYQELNPVFVRESGMPEGAHGRTARELLPDLEPFWFESYGQVARTGEPLRVEHYVPAVGRWFDVHAFRVGSPETHNVAVLFNDITERKRRETTAALLVAISEDLNRLAGEKEMLAAVGAHLTRHLDLNCWYFVDVDEARAEVTLRHFWHAQNVPSIQGTYPIAGFLSPSAVARMRGGAPAVVADGPGMLPSDSETGAVLATGAVAPQIAACIAVPYSLGGQWKAYFAVADSRPRPWTDAETALVQDVAARVFPRIERARAEEALRESEEKYRTLFDSIDEGFALEELVYDANGEIEDIIFRQVNRSYERQGGLTNVVGKSVKEVLPHLEQHWKDVYAQVARTGEPVRLINYAQDVDRWFDTYLTMLAGSNKYIAVVFNDITERKRREQEQEFLLLLSDALRPLTTPGDIQATAAALLGKHLGVDRAYYVDLNYNTQEFIVARDWHRPGAPSHARRYALSNWPMPWLLNGQTWVCRDVDTDPTLPDAQRTDYRGHDIRAAVVVPLLKQGRLAATLVVNQNAPHAWTSQQVALVEETAERTWAAVERAKTEEALRVSEEKYRRIFENIDQGFSLHELVVDESGQVIDVILQEVNAAFEQHTGIKNAQGKKVSEIVPNLAPVWLEAMTRAYNWGETQNFEAYNSDTNRWITSQYSRLGGAGSRLLSTVFTDITERKHREQHQEFLLKLSDVLRPGADSAALERAALQVLGETLGADRVFLATVQADGISWSVREEYTAGLPGATGSYPLLEFQLKRLPQWQAGQMSSVADSETDPSFSAADRATYAAFGLRAAIGVPLVKGGRFTALLCINQATPRRWTAAELALTSEAAERIWVALERARAEEALAASEQRLRALIANLPGAAAFVVGPDLRYQLAGGEALDAASLSPADLLGRTISEAMPPALVPKYEAHYRQALAGQAFSLEHTAHGRTFISRGVPLLGAAGQPEAVLVVSYDITARKQTEEALLASEVQLAELNTQLEQRVARRTQQLQDSRDLLQSVLDTSLISMSVLYAVRDEAGQVQDFRLGLVNKELERETGRTDLVGKLYAQEYPGIRQVGIFDLMLRALATDEPQTLEYFYDYEGFNRWYTCQFVKMGDGLVATNLDITERKAAEQERLKNLRLLEQAEAVAGLGSWDYDLATGHMRWSDGMYHLVNLPQGQPVSPDVYLQLVVKDDRPRAEQLVHQLTSGKNAEQILRLRVGEQIKTVRLKAVVLRNEAGQPERVLGVDLDISELQRLEADNLRLRLVQQQALFEAVQEAQEAERKRIAEGLHNGIDQILYATKLRLDRLHAPALGTDPVLLAVRQEAGQLLAEAIRQTRSLSHELVSLVLEEFGLAALLDICTKMSSPKLHLRSHVDLDEAVAPLSPSLQLALYRIAQELALNTIKHAKGATEATLELETMPGWVLLRIEDNGAGFAVDASKKPGLGLRSIRDRVALLEGQLEIGSPSAGGAYVRIRIPLPLIPAA</sequence>
<dbReference type="InterPro" id="IPR005467">
    <property type="entry name" value="His_kinase_dom"/>
</dbReference>
<feature type="domain" description="PAC" evidence="7">
    <location>
        <begin position="191"/>
        <end position="243"/>
    </location>
</feature>
<comment type="catalytic activity">
    <reaction evidence="1">
        <text>ATP + protein L-histidine = ADP + protein N-phospho-L-histidine.</text>
        <dbReference type="EC" id="2.7.13.3"/>
    </reaction>
</comment>
<dbReference type="InterPro" id="IPR035965">
    <property type="entry name" value="PAS-like_dom_sf"/>
</dbReference>
<evidence type="ECO:0000259" key="7">
    <source>
        <dbReference type="PROSITE" id="PS50113"/>
    </source>
</evidence>
<dbReference type="InterPro" id="IPR003594">
    <property type="entry name" value="HATPase_dom"/>
</dbReference>
<dbReference type="SUPFAM" id="SSF55785">
    <property type="entry name" value="PYP-like sensor domain (PAS domain)"/>
    <property type="match status" value="10"/>
</dbReference>
<dbReference type="CDD" id="cd00130">
    <property type="entry name" value="PAS"/>
    <property type="match status" value="1"/>
</dbReference>
<keyword evidence="4" id="KW-0808">Transferase</keyword>
<dbReference type="InterPro" id="IPR013655">
    <property type="entry name" value="PAS_fold_3"/>
</dbReference>
<feature type="domain" description="Histidine kinase" evidence="6">
    <location>
        <begin position="1797"/>
        <end position="1993"/>
    </location>
</feature>
<dbReference type="PANTHER" id="PTHR43304:SF1">
    <property type="entry name" value="PAC DOMAIN-CONTAINING PROTEIN"/>
    <property type="match status" value="1"/>
</dbReference>
<evidence type="ECO:0000256" key="4">
    <source>
        <dbReference type="ARBA" id="ARBA00022679"/>
    </source>
</evidence>
<dbReference type="SUPFAM" id="SSF55781">
    <property type="entry name" value="GAF domain-like"/>
    <property type="match status" value="3"/>
</dbReference>
<evidence type="ECO:0000256" key="3">
    <source>
        <dbReference type="ARBA" id="ARBA00022553"/>
    </source>
</evidence>
<dbReference type="NCBIfam" id="TIGR00229">
    <property type="entry name" value="sensory_box"/>
    <property type="match status" value="4"/>
</dbReference>
<keyword evidence="5" id="KW-0418">Kinase</keyword>
<dbReference type="PANTHER" id="PTHR43304">
    <property type="entry name" value="PHYTOCHROME-LIKE PROTEIN CPH1"/>
    <property type="match status" value="1"/>
</dbReference>
<dbReference type="SMART" id="SM00091">
    <property type="entry name" value="PAS"/>
    <property type="match status" value="4"/>
</dbReference>
<reference evidence="8 9" key="1">
    <citation type="submission" date="2023-10" db="EMBL/GenBank/DDBJ databases">
        <title>Hymenobacter endophyticus sp. nov., an isolate from the leaf tissues of wheat.</title>
        <authorList>
            <person name="Dai Y."/>
        </authorList>
    </citation>
    <scope>NUCLEOTIDE SEQUENCE [LARGE SCALE GENOMIC DNA]</scope>
    <source>
        <strain evidence="8 9">ZK17L-C2</strain>
    </source>
</reference>
<dbReference type="InterPro" id="IPR029016">
    <property type="entry name" value="GAF-like_dom_sf"/>
</dbReference>
<dbReference type="Pfam" id="PF08447">
    <property type="entry name" value="PAS_3"/>
    <property type="match status" value="1"/>
</dbReference>
<dbReference type="Gene3D" id="3.30.450.20">
    <property type="entry name" value="PAS domain"/>
    <property type="match status" value="10"/>
</dbReference>
<evidence type="ECO:0000256" key="5">
    <source>
        <dbReference type="ARBA" id="ARBA00022777"/>
    </source>
</evidence>
<dbReference type="Gene3D" id="3.30.565.10">
    <property type="entry name" value="Histidine kinase-like ATPase, C-terminal domain"/>
    <property type="match status" value="1"/>
</dbReference>
<dbReference type="InterPro" id="IPR052162">
    <property type="entry name" value="Sensor_kinase/Photoreceptor"/>
</dbReference>
<organism evidence="8 9">
    <name type="scientific">Hymenobacter endophyticus</name>
    <dbReference type="NCBI Taxonomy" id="3076335"/>
    <lineage>
        <taxon>Bacteria</taxon>
        <taxon>Pseudomonadati</taxon>
        <taxon>Bacteroidota</taxon>
        <taxon>Cytophagia</taxon>
        <taxon>Cytophagales</taxon>
        <taxon>Hymenobacteraceae</taxon>
        <taxon>Hymenobacter</taxon>
    </lineage>
</organism>
<gene>
    <name evidence="8" type="ORF">ROI90_01810</name>
</gene>
<dbReference type="CDD" id="cd16917">
    <property type="entry name" value="HATPase_UhpB-NarQ-NarX-like"/>
    <property type="match status" value="1"/>
</dbReference>
<dbReference type="SMART" id="SM00086">
    <property type="entry name" value="PAC"/>
    <property type="match status" value="3"/>
</dbReference>
<dbReference type="InterPro" id="IPR003018">
    <property type="entry name" value="GAF"/>
</dbReference>
<dbReference type="InterPro" id="IPR036890">
    <property type="entry name" value="HATPase_C_sf"/>
</dbReference>
<dbReference type="Pfam" id="PF01590">
    <property type="entry name" value="GAF"/>
    <property type="match status" value="2"/>
</dbReference>
<comment type="caution">
    <text evidence="8">The sequence shown here is derived from an EMBL/GenBank/DDBJ whole genome shotgun (WGS) entry which is preliminary data.</text>
</comment>
<dbReference type="InterPro" id="IPR001610">
    <property type="entry name" value="PAC"/>
</dbReference>
<evidence type="ECO:0000259" key="6">
    <source>
        <dbReference type="PROSITE" id="PS50109"/>
    </source>
</evidence>
<accession>A0ABU3TCM2</accession>
<dbReference type="Pfam" id="PF02518">
    <property type="entry name" value="HATPase_c"/>
    <property type="match status" value="1"/>
</dbReference>
<dbReference type="Gene3D" id="3.30.450.40">
    <property type="match status" value="3"/>
</dbReference>
<evidence type="ECO:0000313" key="9">
    <source>
        <dbReference type="Proteomes" id="UP001250698"/>
    </source>
</evidence>
<dbReference type="PROSITE" id="PS50113">
    <property type="entry name" value="PAC"/>
    <property type="match status" value="1"/>
</dbReference>
<dbReference type="SUPFAM" id="SSF55874">
    <property type="entry name" value="ATPase domain of HSP90 chaperone/DNA topoisomerase II/histidine kinase"/>
    <property type="match status" value="1"/>
</dbReference>
<keyword evidence="9" id="KW-1185">Reference proteome</keyword>
<protein>
    <recommendedName>
        <fullName evidence="2">histidine kinase</fullName>
        <ecNumber evidence="2">2.7.13.3</ecNumber>
    </recommendedName>
</protein>
<evidence type="ECO:0000256" key="2">
    <source>
        <dbReference type="ARBA" id="ARBA00012438"/>
    </source>
</evidence>
<dbReference type="InterPro" id="IPR000700">
    <property type="entry name" value="PAS-assoc_C"/>
</dbReference>
<dbReference type="SMART" id="SM00065">
    <property type="entry name" value="GAF"/>
    <property type="match status" value="3"/>
</dbReference>
<dbReference type="EC" id="2.7.13.3" evidence="2"/>
<dbReference type="SMART" id="SM00387">
    <property type="entry name" value="HATPase_c"/>
    <property type="match status" value="1"/>
</dbReference>
<dbReference type="PROSITE" id="PS50109">
    <property type="entry name" value="HIS_KIN"/>
    <property type="match status" value="1"/>
</dbReference>
<dbReference type="RefSeq" id="WP_315996629.1">
    <property type="nucleotide sequence ID" value="NZ_JAWDJT010000001.1"/>
</dbReference>
<dbReference type="Pfam" id="PF13426">
    <property type="entry name" value="PAS_9"/>
    <property type="match status" value="1"/>
</dbReference>
<dbReference type="InterPro" id="IPR013656">
    <property type="entry name" value="PAS_4"/>
</dbReference>
<evidence type="ECO:0000313" key="8">
    <source>
        <dbReference type="EMBL" id="MDU0369115.1"/>
    </source>
</evidence>
<dbReference type="InterPro" id="IPR000014">
    <property type="entry name" value="PAS"/>
</dbReference>
<evidence type="ECO:0000256" key="1">
    <source>
        <dbReference type="ARBA" id="ARBA00000085"/>
    </source>
</evidence>